<keyword evidence="10" id="KW-1185">Reference proteome</keyword>
<dbReference type="InterPro" id="IPR023616">
    <property type="entry name" value="Cyt_c_oxase-like_su1_dom"/>
</dbReference>
<evidence type="ECO:0000256" key="3">
    <source>
        <dbReference type="ARBA" id="ARBA00022692"/>
    </source>
</evidence>
<comment type="caution">
    <text evidence="9">The sequence shown here is derived from an EMBL/GenBank/DDBJ whole genome shotgun (WGS) entry which is preliminary data.</text>
</comment>
<feature type="transmembrane region" description="Helical" evidence="7">
    <location>
        <begin position="148"/>
        <end position="168"/>
    </location>
</feature>
<keyword evidence="6" id="KW-0349">Heme</keyword>
<dbReference type="PROSITE" id="PS50855">
    <property type="entry name" value="COX1"/>
    <property type="match status" value="1"/>
</dbReference>
<keyword evidence="6" id="KW-0408">Iron</keyword>
<dbReference type="InterPro" id="IPR036927">
    <property type="entry name" value="Cyt_c_oxase-like_su1_sf"/>
</dbReference>
<evidence type="ECO:0000256" key="6">
    <source>
        <dbReference type="RuleBase" id="RU000370"/>
    </source>
</evidence>
<sequence>MKQDTAAKTMVIASCVYFGMALTMGLLTALKFVVPTVGEIEYLSMPRVRMMHTNLNLFGWLLQANMGILFWVLPRILHTRLFSEKLGVAMGVLYNIAVVGGIVSIVLGNAKNVEYGEIPPPFDYLIATCWVMFAINVFGTVMIRKVKYLYVTVWYTLGAVIWTTFVYITGNMFSQMPMVAGVNQANLIWFYVHNAVGLIFTPLGVAIAYYMIPKQLDTPIYSHKLSMVGFWVISFVYVWTGAHHMIHGPQPHWLQTVSIIFSFSLIIPVMAVITNFFGTFATAPRGTRMKGPIPKLLMMGTVYYIFTCLQGPFQAIRSVNEITSKTDWVVGHAHMALFGAFSYFAMAGIYYVAPKLAGRKLYSEKMGDTQFWLMTLASVPFFAVLWIGGVIQGFAWLNPENTFVDTLAALKHAHWMRFSTGGLIFIAYFLFLYNILQTFFGKYPEEAEEQEAAEAETAAVQ</sequence>
<comment type="similarity">
    <text evidence="6">Belongs to the heme-copper respiratory oxidase family.</text>
</comment>
<protein>
    <submittedName>
        <fullName evidence="9">Cbb3-type cytochrome c oxidase subunit I</fullName>
    </submittedName>
</protein>
<feature type="transmembrane region" description="Helical" evidence="7">
    <location>
        <begin position="333"/>
        <end position="353"/>
    </location>
</feature>
<keyword evidence="6" id="KW-0479">Metal-binding</keyword>
<dbReference type="Gene3D" id="1.20.210.10">
    <property type="entry name" value="Cytochrome c oxidase-like, subunit I domain"/>
    <property type="match status" value="1"/>
</dbReference>
<dbReference type="PANTHER" id="PTHR10422">
    <property type="entry name" value="CYTOCHROME C OXIDASE SUBUNIT 1"/>
    <property type="match status" value="1"/>
</dbReference>
<feature type="transmembrane region" description="Helical" evidence="7">
    <location>
        <begin position="415"/>
        <end position="436"/>
    </location>
</feature>
<evidence type="ECO:0000256" key="1">
    <source>
        <dbReference type="ARBA" id="ARBA00004141"/>
    </source>
</evidence>
<dbReference type="EMBL" id="JARVCO010000010">
    <property type="protein sequence ID" value="MDZ8119449.1"/>
    <property type="molecule type" value="Genomic_DNA"/>
</dbReference>
<organism evidence="9 10">
    <name type="scientific">Pontiella agarivorans</name>
    <dbReference type="NCBI Taxonomy" id="3038953"/>
    <lineage>
        <taxon>Bacteria</taxon>
        <taxon>Pseudomonadati</taxon>
        <taxon>Kiritimatiellota</taxon>
        <taxon>Kiritimatiellia</taxon>
        <taxon>Kiritimatiellales</taxon>
        <taxon>Pontiellaceae</taxon>
        <taxon>Pontiella</taxon>
    </lineage>
</organism>
<dbReference type="PROSITE" id="PS00077">
    <property type="entry name" value="COX1_CUB"/>
    <property type="match status" value="1"/>
</dbReference>
<feature type="domain" description="Cytochrome oxidase subunit I profile" evidence="8">
    <location>
        <begin position="1"/>
        <end position="388"/>
    </location>
</feature>
<reference evidence="9 10" key="1">
    <citation type="journal article" date="2024" name="Appl. Environ. Microbiol.">
        <title>Pontiella agarivorans sp. nov., a novel marine anaerobic bacterium capable of degrading macroalgal polysaccharides and fixing nitrogen.</title>
        <authorList>
            <person name="Liu N."/>
            <person name="Kivenson V."/>
            <person name="Peng X."/>
            <person name="Cui Z."/>
            <person name="Lankiewicz T.S."/>
            <person name="Gosselin K.M."/>
            <person name="English C.J."/>
            <person name="Blair E.M."/>
            <person name="O'Malley M.A."/>
            <person name="Valentine D.L."/>
        </authorList>
    </citation>
    <scope>NUCLEOTIDE SEQUENCE [LARGE SCALE GENOMIC DNA]</scope>
    <source>
        <strain evidence="9 10">NLcol2</strain>
    </source>
</reference>
<dbReference type="Pfam" id="PF00115">
    <property type="entry name" value="COX1"/>
    <property type="match status" value="1"/>
</dbReference>
<name>A0ABU5MZ67_9BACT</name>
<dbReference type="InterPro" id="IPR023615">
    <property type="entry name" value="Cyt_c_Oxase_su1_BS"/>
</dbReference>
<evidence type="ECO:0000256" key="5">
    <source>
        <dbReference type="ARBA" id="ARBA00023136"/>
    </source>
</evidence>
<feature type="transmembrane region" description="Helical" evidence="7">
    <location>
        <begin position="122"/>
        <end position="141"/>
    </location>
</feature>
<keyword evidence="5 7" id="KW-0472">Membrane</keyword>
<feature type="transmembrane region" description="Helical" evidence="7">
    <location>
        <begin position="86"/>
        <end position="110"/>
    </location>
</feature>
<dbReference type="PANTHER" id="PTHR10422:SF29">
    <property type="entry name" value="CYTOCHROME C OXIDASE SUBUNIT 1 HOMOLOG, BACTEROID"/>
    <property type="match status" value="1"/>
</dbReference>
<evidence type="ECO:0000313" key="9">
    <source>
        <dbReference type="EMBL" id="MDZ8119449.1"/>
    </source>
</evidence>
<feature type="transmembrane region" description="Helical" evidence="7">
    <location>
        <begin position="54"/>
        <end position="74"/>
    </location>
</feature>
<feature type="transmembrane region" description="Helical" evidence="7">
    <location>
        <begin position="258"/>
        <end position="281"/>
    </location>
</feature>
<dbReference type="RefSeq" id="WP_322609231.1">
    <property type="nucleotide sequence ID" value="NZ_JARVCO010000010.1"/>
</dbReference>
<evidence type="ECO:0000313" key="10">
    <source>
        <dbReference type="Proteomes" id="UP001290861"/>
    </source>
</evidence>
<feature type="transmembrane region" description="Helical" evidence="7">
    <location>
        <begin position="12"/>
        <end position="34"/>
    </location>
</feature>
<dbReference type="InterPro" id="IPR000883">
    <property type="entry name" value="Cyt_C_Oxase_1"/>
</dbReference>
<keyword evidence="2 6" id="KW-0679">Respiratory chain</keyword>
<accession>A0ABU5MZ67</accession>
<dbReference type="Proteomes" id="UP001290861">
    <property type="component" value="Unassembled WGS sequence"/>
</dbReference>
<gene>
    <name evidence="9" type="ORF">P9H32_12525</name>
</gene>
<evidence type="ECO:0000256" key="7">
    <source>
        <dbReference type="SAM" id="Phobius"/>
    </source>
</evidence>
<keyword evidence="6" id="KW-0249">Electron transport</keyword>
<keyword evidence="4 7" id="KW-1133">Transmembrane helix</keyword>
<keyword evidence="3 6" id="KW-0812">Transmembrane</keyword>
<dbReference type="SUPFAM" id="SSF81442">
    <property type="entry name" value="Cytochrome c oxidase subunit I-like"/>
    <property type="match status" value="1"/>
</dbReference>
<evidence type="ECO:0000256" key="2">
    <source>
        <dbReference type="ARBA" id="ARBA00022660"/>
    </source>
</evidence>
<feature type="transmembrane region" description="Helical" evidence="7">
    <location>
        <begin position="293"/>
        <end position="313"/>
    </location>
</feature>
<evidence type="ECO:0000256" key="4">
    <source>
        <dbReference type="ARBA" id="ARBA00022989"/>
    </source>
</evidence>
<feature type="transmembrane region" description="Helical" evidence="7">
    <location>
        <begin position="373"/>
        <end position="395"/>
    </location>
</feature>
<evidence type="ECO:0000259" key="8">
    <source>
        <dbReference type="PROSITE" id="PS50855"/>
    </source>
</evidence>
<comment type="subcellular location">
    <subcellularLocation>
        <location evidence="1">Membrane</location>
        <topology evidence="1">Multi-pass membrane protein</topology>
    </subcellularLocation>
</comment>
<keyword evidence="6" id="KW-0813">Transport</keyword>
<proteinExistence type="inferred from homology"/>
<feature type="transmembrane region" description="Helical" evidence="7">
    <location>
        <begin position="224"/>
        <end position="246"/>
    </location>
</feature>
<feature type="transmembrane region" description="Helical" evidence="7">
    <location>
        <begin position="188"/>
        <end position="212"/>
    </location>
</feature>